<dbReference type="GO" id="GO:0004559">
    <property type="term" value="F:alpha-mannosidase activity"/>
    <property type="evidence" value="ECO:0007669"/>
    <property type="project" value="InterPro"/>
</dbReference>
<dbReference type="SUPFAM" id="SSF88713">
    <property type="entry name" value="Glycoside hydrolase/deacetylase"/>
    <property type="match status" value="1"/>
</dbReference>
<protein>
    <recommendedName>
        <fullName evidence="2">Glycoside hydrolase family 38 N-terminal domain-containing protein</fullName>
    </recommendedName>
</protein>
<feature type="signal peptide" evidence="1">
    <location>
        <begin position="1"/>
        <end position="18"/>
    </location>
</feature>
<dbReference type="InterPro" id="IPR027291">
    <property type="entry name" value="Glyco_hydro_38_N_sf"/>
</dbReference>
<dbReference type="EMBL" id="JAGYWB010000002">
    <property type="protein sequence ID" value="KAI0529444.1"/>
    <property type="molecule type" value="Genomic_DNA"/>
</dbReference>
<dbReference type="PANTHER" id="PTHR11607:SF3">
    <property type="entry name" value="LYSOSOMAL ALPHA-MANNOSIDASE"/>
    <property type="match status" value="1"/>
</dbReference>
<dbReference type="Proteomes" id="UP000829196">
    <property type="component" value="Unassembled WGS sequence"/>
</dbReference>
<organism evidence="3 4">
    <name type="scientific">Dendrobium nobile</name>
    <name type="common">Orchid</name>
    <dbReference type="NCBI Taxonomy" id="94219"/>
    <lineage>
        <taxon>Eukaryota</taxon>
        <taxon>Viridiplantae</taxon>
        <taxon>Streptophyta</taxon>
        <taxon>Embryophyta</taxon>
        <taxon>Tracheophyta</taxon>
        <taxon>Spermatophyta</taxon>
        <taxon>Magnoliopsida</taxon>
        <taxon>Liliopsida</taxon>
        <taxon>Asparagales</taxon>
        <taxon>Orchidaceae</taxon>
        <taxon>Epidendroideae</taxon>
        <taxon>Malaxideae</taxon>
        <taxon>Dendrobiinae</taxon>
        <taxon>Dendrobium</taxon>
    </lineage>
</organism>
<dbReference type="AlphaFoldDB" id="A0A8T3C9U1"/>
<evidence type="ECO:0000259" key="2">
    <source>
        <dbReference type="Pfam" id="PF01074"/>
    </source>
</evidence>
<dbReference type="Gene3D" id="3.20.110.10">
    <property type="entry name" value="Glycoside hydrolase 38, N terminal domain"/>
    <property type="match status" value="1"/>
</dbReference>
<comment type="caution">
    <text evidence="3">The sequence shown here is derived from an EMBL/GenBank/DDBJ whole genome shotgun (WGS) entry which is preliminary data.</text>
</comment>
<dbReference type="Pfam" id="PF01074">
    <property type="entry name" value="Glyco_hydro_38N"/>
    <property type="match status" value="1"/>
</dbReference>
<feature type="domain" description="Glycoside hydrolase family 38 N-terminal" evidence="2">
    <location>
        <begin position="146"/>
        <end position="173"/>
    </location>
</feature>
<dbReference type="InterPro" id="IPR000602">
    <property type="entry name" value="Glyco_hydro_38_N"/>
</dbReference>
<evidence type="ECO:0000256" key="1">
    <source>
        <dbReference type="SAM" id="SignalP"/>
    </source>
</evidence>
<accession>A0A8T3C9U1</accession>
<evidence type="ECO:0000313" key="3">
    <source>
        <dbReference type="EMBL" id="KAI0529444.1"/>
    </source>
</evidence>
<proteinExistence type="predicted"/>
<feature type="chain" id="PRO_5035764176" description="Glycoside hydrolase family 38 N-terminal domain-containing protein" evidence="1">
    <location>
        <begin position="19"/>
        <end position="204"/>
    </location>
</feature>
<dbReference type="PANTHER" id="PTHR11607">
    <property type="entry name" value="ALPHA-MANNOSIDASE"/>
    <property type="match status" value="1"/>
</dbReference>
<gene>
    <name evidence="3" type="ORF">KFK09_001994</name>
</gene>
<evidence type="ECO:0000313" key="4">
    <source>
        <dbReference type="Proteomes" id="UP000829196"/>
    </source>
</evidence>
<keyword evidence="4" id="KW-1185">Reference proteome</keyword>
<dbReference type="InterPro" id="IPR011330">
    <property type="entry name" value="Glyco_hydro/deAcase_b/a-brl"/>
</dbReference>
<dbReference type="OrthoDB" id="2016903at2759"/>
<name>A0A8T3C9U1_DENNO</name>
<reference evidence="3" key="1">
    <citation type="journal article" date="2022" name="Front. Genet.">
        <title>Chromosome-Scale Assembly of the Dendrobium nobile Genome Provides Insights Into the Molecular Mechanism of the Biosynthesis of the Medicinal Active Ingredient of Dendrobium.</title>
        <authorList>
            <person name="Xu Q."/>
            <person name="Niu S.-C."/>
            <person name="Li K.-L."/>
            <person name="Zheng P.-J."/>
            <person name="Zhang X.-J."/>
            <person name="Jia Y."/>
            <person name="Liu Y."/>
            <person name="Niu Y.-X."/>
            <person name="Yu L.-H."/>
            <person name="Chen D.-F."/>
            <person name="Zhang G.-Q."/>
        </authorList>
    </citation>
    <scope>NUCLEOTIDE SEQUENCE</scope>
    <source>
        <tissue evidence="3">Leaf</tissue>
    </source>
</reference>
<dbReference type="GO" id="GO:0006013">
    <property type="term" value="P:mannose metabolic process"/>
    <property type="evidence" value="ECO:0007669"/>
    <property type="project" value="InterPro"/>
</dbReference>
<dbReference type="InterPro" id="IPR050843">
    <property type="entry name" value="Glycosyl_Hydrlase_38"/>
</dbReference>
<sequence length="204" mass="23214">MVAVLLSTFLLSIRQNAPRSPPVHPNFALFFHFFSLPPLIHNTQLHLLPMALRAFKATAMYRFRRRPKPSHLSELLNTYSVSDHIDISARAGEFCFRSSASSPESMADCDLFAFLLFVVLAAGCSLTEAAYIAYNTTPVIVPGKINVHLVAHSHDDVGWLKTVDQYYVGSKNDIQVYLSFYLYPQLFRRHCPLLCLRNEFVVYE</sequence>
<keyword evidence="1" id="KW-0732">Signal</keyword>